<name>A0ABS8W4J9_9GAMM</name>
<dbReference type="PANTHER" id="PTHR40115:SF1">
    <property type="entry name" value="INNER MEMBRANE PROTEIN WITH PEPSY TM HELIX"/>
    <property type="match status" value="1"/>
</dbReference>
<dbReference type="Pfam" id="PF16357">
    <property type="entry name" value="PepSY_TM_like_2"/>
    <property type="match status" value="1"/>
</dbReference>
<protein>
    <submittedName>
        <fullName evidence="2">PepSY-associated TM helix domain-containing protein</fullName>
    </submittedName>
</protein>
<keyword evidence="1" id="KW-0472">Membrane</keyword>
<gene>
    <name evidence="2" type="ORF">K6Y31_00095</name>
</gene>
<keyword evidence="1" id="KW-0812">Transmembrane</keyword>
<dbReference type="PANTHER" id="PTHR40115">
    <property type="entry name" value="INNER MEMBRANE PROTEIN WITH PEPSY TM HELIX"/>
    <property type="match status" value="1"/>
</dbReference>
<dbReference type="Proteomes" id="UP001201273">
    <property type="component" value="Unassembled WGS sequence"/>
</dbReference>
<organism evidence="2 3">
    <name type="scientific">Motilimonas cestriensis</name>
    <dbReference type="NCBI Taxonomy" id="2742685"/>
    <lineage>
        <taxon>Bacteria</taxon>
        <taxon>Pseudomonadati</taxon>
        <taxon>Pseudomonadota</taxon>
        <taxon>Gammaproteobacteria</taxon>
        <taxon>Alteromonadales</taxon>
        <taxon>Alteromonadales genera incertae sedis</taxon>
        <taxon>Motilimonas</taxon>
    </lineage>
</organism>
<comment type="caution">
    <text evidence="2">The sequence shown here is derived from an EMBL/GenBank/DDBJ whole genome shotgun (WGS) entry which is preliminary data.</text>
</comment>
<sequence length="208" mass="22895">MLKNKSVQSWARVLHIYISMALLMVVLFFVVTGITLNRAAWFVSDTPAVRLVEFTVPAALLRSNDQADTPNQLALVEFVKSHGGLSGQVSGYELYRDRDGDELVAGEISFSFKGPGYSASVFIDMLTGQGEVEEQRFGLIAVLNDLHKGRNSGAIWQLFIDISALLMLGFVLTGVCLLVPKKKSFMAGLKWCGWGSLATFLLYWIAVP</sequence>
<accession>A0ABS8W4J9</accession>
<feature type="transmembrane region" description="Helical" evidence="1">
    <location>
        <begin position="12"/>
        <end position="36"/>
    </location>
</feature>
<reference evidence="2 3" key="1">
    <citation type="journal article" date="2022" name="Environ. Microbiol. Rep.">
        <title>Eco-phylogenetic analyses reveal divergent evolution of vitamin B12 metabolism in the marine bacterial family 'Psychromonadaceae'.</title>
        <authorList>
            <person name="Jin X."/>
            <person name="Yang Y."/>
            <person name="Cao H."/>
            <person name="Gao B."/>
            <person name="Zhao Z."/>
        </authorList>
    </citation>
    <scope>NUCLEOTIDE SEQUENCE [LARGE SCALE GENOMIC DNA]</scope>
    <source>
        <strain evidence="2 3">MKS20</strain>
    </source>
</reference>
<evidence type="ECO:0000313" key="2">
    <source>
        <dbReference type="EMBL" id="MCE2593220.1"/>
    </source>
</evidence>
<dbReference type="EMBL" id="JAIMJA010000001">
    <property type="protein sequence ID" value="MCE2593220.1"/>
    <property type="molecule type" value="Genomic_DNA"/>
</dbReference>
<evidence type="ECO:0000256" key="1">
    <source>
        <dbReference type="SAM" id="Phobius"/>
    </source>
</evidence>
<proteinExistence type="predicted"/>
<keyword evidence="1" id="KW-1133">Transmembrane helix</keyword>
<evidence type="ECO:0000313" key="3">
    <source>
        <dbReference type="Proteomes" id="UP001201273"/>
    </source>
</evidence>
<feature type="transmembrane region" description="Helical" evidence="1">
    <location>
        <begin position="154"/>
        <end position="179"/>
    </location>
</feature>
<keyword evidence="3" id="KW-1185">Reference proteome</keyword>
<dbReference type="InterPro" id="IPR032307">
    <property type="entry name" value="PepSY_TM-like_2"/>
</dbReference>
<feature type="transmembrane region" description="Helical" evidence="1">
    <location>
        <begin position="191"/>
        <end position="207"/>
    </location>
</feature>
<dbReference type="RefSeq" id="WP_233050843.1">
    <property type="nucleotide sequence ID" value="NZ_JAIMJA010000001.1"/>
</dbReference>